<dbReference type="Pfam" id="PF07627">
    <property type="entry name" value="PSCyt3"/>
    <property type="match status" value="1"/>
</dbReference>
<dbReference type="Pfam" id="PF07626">
    <property type="entry name" value="PSD3"/>
    <property type="match status" value="1"/>
</dbReference>
<proteinExistence type="predicted"/>
<gene>
    <name evidence="9" type="ORF">I41_46390</name>
</gene>
<feature type="region of interest" description="Disordered" evidence="1">
    <location>
        <begin position="638"/>
        <end position="657"/>
    </location>
</feature>
<dbReference type="Pfam" id="PF07624">
    <property type="entry name" value="PSD2"/>
    <property type="match status" value="1"/>
</dbReference>
<feature type="domain" description="Carbohydrate binding module xylan-binding" evidence="8">
    <location>
        <begin position="252"/>
        <end position="340"/>
    </location>
</feature>
<evidence type="ECO:0000313" key="10">
    <source>
        <dbReference type="Proteomes" id="UP000317909"/>
    </source>
</evidence>
<evidence type="ECO:0000259" key="4">
    <source>
        <dbReference type="Pfam" id="PF07627"/>
    </source>
</evidence>
<sequence>MPRHPASAGTSFHDDLIVALGMIWLHAAGGAARGDELTPRPAMEHAVGPFVQTYCIDCHRGDSAEAGLDFDKLLAAPSAAHRRLQWERAVQRVEAGEMPPPDASQPAVAERDAALAWLREELAAPDCTQPQNPGRPTLRRLNRTEYQNTIRDLVGVDFDAAKFFPRDELGFGFDNNGDVLSLPTLLLEKYLQAAEEIAAKAIVTPESIREPVQHFAWGELHGGSAARGVRGLFSDGRIWVELSLPAPGEYIVRVTAFASQMGDEPTKMRISCGDQELAVVGVTAEQRDDPQTYVARFHGDPGVAAVSVELTNDAWNPLAEDETRRDRNLFICDIDVVGPTDALALQALPASQSQLLAGAPSLEAWKSDEAWSEPTRSVIARLLGRGYRRPASRDEIDRTFRLVEGARQRGDSFERAMQLALQALLVSPQFLFIGDESPTYASADQSPHATPNESSTAAARPLSEYELATQLSYFLWSSMPDDELLRLAAAGRLREKLDSQIDRLLSSPRADQLARNFSEQWLETRKLETLQRSPQHFPDFDEALRDSFREETFRLVKDVVRNNLPLTTLLSADYSFVNGRLAKHYGLSGPTGDEFVRVDLPAERHAGILAHGSVLSVTAFEDRTSPVLRGKWVLDHLLADPPPPPPPDAGSLPEATGDLSHKTLRERLELHRADPTCASCHKRMDPIGLAMENFDAVGRWRDAEGDQPIDASGELPDGRKLNGPASLRDVLLADFPRVRRSLAERLLIFGLGRGLEPYDTCAVNEVVAAAEANGDTFASMVRAVVKSDPFQQRSGVGE</sequence>
<feature type="domain" description="DUF1588" evidence="4">
    <location>
        <begin position="606"/>
        <end position="703"/>
    </location>
</feature>
<dbReference type="Proteomes" id="UP000317909">
    <property type="component" value="Chromosome"/>
</dbReference>
<dbReference type="EMBL" id="CP036339">
    <property type="protein sequence ID" value="QDT75429.1"/>
    <property type="molecule type" value="Genomic_DNA"/>
</dbReference>
<feature type="domain" description="DUF1587" evidence="3">
    <location>
        <begin position="139"/>
        <end position="202"/>
    </location>
</feature>
<feature type="domain" description="Cytochrome C Planctomycete-type" evidence="6">
    <location>
        <begin position="55"/>
        <end position="102"/>
    </location>
</feature>
<evidence type="ECO:0000259" key="8">
    <source>
        <dbReference type="Pfam" id="PF16841"/>
    </source>
</evidence>
<dbReference type="InterPro" id="IPR031768">
    <property type="entry name" value="CBM60_xylan-bd"/>
</dbReference>
<protein>
    <submittedName>
        <fullName evidence="9">Planctomycete cytochrome C</fullName>
    </submittedName>
</protein>
<dbReference type="Pfam" id="PF16841">
    <property type="entry name" value="CBM60"/>
    <property type="match status" value="1"/>
</dbReference>
<accession>A0A517U476</accession>
<evidence type="ECO:0000259" key="3">
    <source>
        <dbReference type="Pfam" id="PF07626"/>
    </source>
</evidence>
<dbReference type="InterPro" id="IPR013036">
    <property type="entry name" value="DUF1587"/>
</dbReference>
<feature type="domain" description="DUF1592" evidence="5">
    <location>
        <begin position="462"/>
        <end position="587"/>
    </location>
</feature>
<evidence type="ECO:0000259" key="5">
    <source>
        <dbReference type="Pfam" id="PF07631"/>
    </source>
</evidence>
<feature type="domain" description="DUF1585" evidence="2">
    <location>
        <begin position="717"/>
        <end position="790"/>
    </location>
</feature>
<dbReference type="OrthoDB" id="175242at2"/>
<dbReference type="Pfam" id="PF07635">
    <property type="entry name" value="PSCyt1"/>
    <property type="match status" value="1"/>
</dbReference>
<reference evidence="9 10" key="1">
    <citation type="submission" date="2019-02" db="EMBL/GenBank/DDBJ databases">
        <title>Deep-cultivation of Planctomycetes and their phenomic and genomic characterization uncovers novel biology.</title>
        <authorList>
            <person name="Wiegand S."/>
            <person name="Jogler M."/>
            <person name="Boedeker C."/>
            <person name="Pinto D."/>
            <person name="Vollmers J."/>
            <person name="Rivas-Marin E."/>
            <person name="Kohn T."/>
            <person name="Peeters S.H."/>
            <person name="Heuer A."/>
            <person name="Rast P."/>
            <person name="Oberbeckmann S."/>
            <person name="Bunk B."/>
            <person name="Jeske O."/>
            <person name="Meyerdierks A."/>
            <person name="Storesund J.E."/>
            <person name="Kallscheuer N."/>
            <person name="Luecker S."/>
            <person name="Lage O.M."/>
            <person name="Pohl T."/>
            <person name="Merkel B.J."/>
            <person name="Hornburger P."/>
            <person name="Mueller R.-W."/>
            <person name="Bruemmer F."/>
            <person name="Labrenz M."/>
            <person name="Spormann A.M."/>
            <person name="Op den Camp H."/>
            <person name="Overmann J."/>
            <person name="Amann R."/>
            <person name="Jetten M.S.M."/>
            <person name="Mascher T."/>
            <person name="Medema M.H."/>
            <person name="Devos D.P."/>
            <person name="Kaster A.-K."/>
            <person name="Ovreas L."/>
            <person name="Rohde M."/>
            <person name="Galperin M.Y."/>
            <person name="Jogler C."/>
        </authorList>
    </citation>
    <scope>NUCLEOTIDE SEQUENCE [LARGE SCALE GENOMIC DNA]</scope>
    <source>
        <strain evidence="9 10">I41</strain>
    </source>
</reference>
<evidence type="ECO:0000259" key="6">
    <source>
        <dbReference type="Pfam" id="PF07635"/>
    </source>
</evidence>
<feature type="region of interest" description="Disordered" evidence="1">
    <location>
        <begin position="441"/>
        <end position="460"/>
    </location>
</feature>
<dbReference type="Pfam" id="PF07637">
    <property type="entry name" value="PSD5"/>
    <property type="match status" value="1"/>
</dbReference>
<dbReference type="RefSeq" id="WP_145435081.1">
    <property type="nucleotide sequence ID" value="NZ_CP036339.1"/>
</dbReference>
<dbReference type="InterPro" id="IPR013043">
    <property type="entry name" value="DUF1595"/>
</dbReference>
<dbReference type="Pfam" id="PF07631">
    <property type="entry name" value="PSD4"/>
    <property type="match status" value="1"/>
</dbReference>
<feature type="domain" description="DUF1595" evidence="7">
    <location>
        <begin position="376"/>
        <end position="433"/>
    </location>
</feature>
<dbReference type="KEGG" id="llh:I41_46390"/>
<name>A0A517U476_9BACT</name>
<keyword evidence="10" id="KW-1185">Reference proteome</keyword>
<evidence type="ECO:0000256" key="1">
    <source>
        <dbReference type="SAM" id="MobiDB-lite"/>
    </source>
</evidence>
<feature type="compositionally biased region" description="Polar residues" evidence="1">
    <location>
        <begin position="441"/>
        <end position="457"/>
    </location>
</feature>
<evidence type="ECO:0000313" key="9">
    <source>
        <dbReference type="EMBL" id="QDT75429.1"/>
    </source>
</evidence>
<dbReference type="AlphaFoldDB" id="A0A517U476"/>
<dbReference type="InterPro" id="IPR013039">
    <property type="entry name" value="DUF1588"/>
</dbReference>
<evidence type="ECO:0000259" key="2">
    <source>
        <dbReference type="Pfam" id="PF07624"/>
    </source>
</evidence>
<dbReference type="InterPro" id="IPR011429">
    <property type="entry name" value="Cyt_c_Planctomycete-type"/>
</dbReference>
<organism evidence="9 10">
    <name type="scientific">Lacipirellula limnantheis</name>
    <dbReference type="NCBI Taxonomy" id="2528024"/>
    <lineage>
        <taxon>Bacteria</taxon>
        <taxon>Pseudomonadati</taxon>
        <taxon>Planctomycetota</taxon>
        <taxon>Planctomycetia</taxon>
        <taxon>Pirellulales</taxon>
        <taxon>Lacipirellulaceae</taxon>
        <taxon>Lacipirellula</taxon>
    </lineage>
</organism>
<evidence type="ECO:0000259" key="7">
    <source>
        <dbReference type="Pfam" id="PF07637"/>
    </source>
</evidence>
<dbReference type="InterPro" id="IPR011478">
    <property type="entry name" value="DUF1585"/>
</dbReference>
<dbReference type="InterPro" id="IPR013042">
    <property type="entry name" value="DUF1592"/>
</dbReference>